<dbReference type="PANTHER" id="PTHR10342">
    <property type="entry name" value="ARYLSULFATASE"/>
    <property type="match status" value="1"/>
</dbReference>
<dbReference type="GO" id="GO:0008484">
    <property type="term" value="F:sulfuric ester hydrolase activity"/>
    <property type="evidence" value="ECO:0007669"/>
    <property type="project" value="InterPro"/>
</dbReference>
<dbReference type="PROSITE" id="PS00523">
    <property type="entry name" value="SULFATASE_1"/>
    <property type="match status" value="1"/>
</dbReference>
<evidence type="ECO:0000256" key="4">
    <source>
        <dbReference type="ARBA" id="ARBA00022801"/>
    </source>
</evidence>
<keyword evidence="4" id="KW-0378">Hydrolase</keyword>
<feature type="domain" description="Sulfatase N-terminal" evidence="7">
    <location>
        <begin position="3"/>
        <end position="291"/>
    </location>
</feature>
<dbReference type="GeneID" id="106176485"/>
<comment type="similarity">
    <text evidence="2">Belongs to the sulfatase family.</text>
</comment>
<accession>A0A1S3JVM7</accession>
<dbReference type="PANTHER" id="PTHR10342:SF273">
    <property type="entry name" value="RE14504P"/>
    <property type="match status" value="1"/>
</dbReference>
<dbReference type="Pfam" id="PF00884">
    <property type="entry name" value="Sulfatase"/>
    <property type="match status" value="1"/>
</dbReference>
<dbReference type="RefSeq" id="XP_013414347.1">
    <property type="nucleotide sequence ID" value="XM_013558893.2"/>
</dbReference>
<dbReference type="InterPro" id="IPR047115">
    <property type="entry name" value="ARSB"/>
</dbReference>
<dbReference type="InterPro" id="IPR000917">
    <property type="entry name" value="Sulfatase_N"/>
</dbReference>
<evidence type="ECO:0000256" key="2">
    <source>
        <dbReference type="ARBA" id="ARBA00008779"/>
    </source>
</evidence>
<dbReference type="GO" id="GO:0046872">
    <property type="term" value="F:metal ion binding"/>
    <property type="evidence" value="ECO:0007669"/>
    <property type="project" value="UniProtKB-KW"/>
</dbReference>
<gene>
    <name evidence="9" type="primary">LOC106176485</name>
</gene>
<evidence type="ECO:0000256" key="5">
    <source>
        <dbReference type="ARBA" id="ARBA00022837"/>
    </source>
</evidence>
<dbReference type="Proteomes" id="UP000085678">
    <property type="component" value="Unplaced"/>
</dbReference>
<evidence type="ECO:0000313" key="9">
    <source>
        <dbReference type="RefSeq" id="XP_013414347.1"/>
    </source>
</evidence>
<dbReference type="OrthoDB" id="103349at2759"/>
<proteinExistence type="inferred from homology"/>
<evidence type="ECO:0000256" key="3">
    <source>
        <dbReference type="ARBA" id="ARBA00022723"/>
    </source>
</evidence>
<dbReference type="CDD" id="cd16029">
    <property type="entry name" value="4-S"/>
    <property type="match status" value="1"/>
</dbReference>
<evidence type="ECO:0000256" key="1">
    <source>
        <dbReference type="ARBA" id="ARBA00001913"/>
    </source>
</evidence>
<dbReference type="Gene3D" id="3.40.720.10">
    <property type="entry name" value="Alkaline Phosphatase, subunit A"/>
    <property type="match status" value="1"/>
</dbReference>
<keyword evidence="3" id="KW-0479">Metal-binding</keyword>
<name>A0A1S3JVM7_LINAN</name>
<evidence type="ECO:0000313" key="8">
    <source>
        <dbReference type="Proteomes" id="UP000085678"/>
    </source>
</evidence>
<keyword evidence="6" id="KW-0325">Glycoprotein</keyword>
<evidence type="ECO:0000259" key="7">
    <source>
        <dbReference type="Pfam" id="PF00884"/>
    </source>
</evidence>
<organism evidence="8 9">
    <name type="scientific">Lingula anatina</name>
    <name type="common">Brachiopod</name>
    <name type="synonym">Lingula unguis</name>
    <dbReference type="NCBI Taxonomy" id="7574"/>
    <lineage>
        <taxon>Eukaryota</taxon>
        <taxon>Metazoa</taxon>
        <taxon>Spiralia</taxon>
        <taxon>Lophotrochozoa</taxon>
        <taxon>Brachiopoda</taxon>
        <taxon>Linguliformea</taxon>
        <taxon>Lingulata</taxon>
        <taxon>Lingulida</taxon>
        <taxon>Linguloidea</taxon>
        <taxon>Lingulidae</taxon>
        <taxon>Lingula</taxon>
    </lineage>
</organism>
<keyword evidence="8" id="KW-1185">Reference proteome</keyword>
<dbReference type="InterPro" id="IPR024607">
    <property type="entry name" value="Sulfatase_CS"/>
</dbReference>
<protein>
    <submittedName>
        <fullName evidence="9">Arylsulfatase B isoform X2</fullName>
    </submittedName>
</protein>
<reference evidence="9" key="1">
    <citation type="submission" date="2025-08" db="UniProtKB">
        <authorList>
            <consortium name="RefSeq"/>
        </authorList>
    </citation>
    <scope>IDENTIFICATION</scope>
    <source>
        <tissue evidence="9">Gonads</tissue>
    </source>
</reference>
<dbReference type="AlphaFoldDB" id="A0A1S3JVM7"/>
<dbReference type="Gene3D" id="3.30.1120.10">
    <property type="match status" value="2"/>
</dbReference>
<comment type="cofactor">
    <cofactor evidence="1">
        <name>Ca(2+)</name>
        <dbReference type="ChEBI" id="CHEBI:29108"/>
    </cofactor>
</comment>
<dbReference type="PROSITE" id="PS00149">
    <property type="entry name" value="SULFATASE_2"/>
    <property type="match status" value="1"/>
</dbReference>
<keyword evidence="5" id="KW-0106">Calcium</keyword>
<sequence length="541" mass="62742">MQTPHMNYLAEKGVVFNQSYVLPVCTPSRAAMLTGYYPFKIGLQHGVIKDKEPMGLPLDFTLLPQELKKLGYDTHMIGKWHLGFCKWEYTPTFRGFDSFYGFYNGAADYYTHVQGAAHKVAGLDFRNNTKVVMDQRGIYSTDSYVNRAKEMIKYHNRSRPFFLYLPFQSVHSPLQVPKKFEALYAHIQDHDRRVYSGMVTAMDDAIGRIHQILKEYKMLRNTLIVFTTDNGGAPHHGGSNWPLRGAKTTLWEGGTRAVTFAYGSMLKKTGYVSDQLIHAVDWFPTFITAAGGKPNLKMDGVNQWRMLRFGQPSRRKEFVYNIDDVKFSAGIRFGNYKLILGSPGKYSTWYPQPQVSKHKHSNKVQLVGQGKHLYRKFSSEEYLQSSNPIKSLWKWFCCKTWSCAACEVTQPKKTQKQMKYMKKKLRKKMQNLKFPKGTETVNRNLYSLSGQTEHKVLNRLKKIVYRNEDKNENGVYLFNLKDDPLEQKDLSKRLPHIVQKLRTKLETYMNESLVPSHHVNNEPYSNPELYWGNVWSPGWCH</sequence>
<dbReference type="SUPFAM" id="SSF53649">
    <property type="entry name" value="Alkaline phosphatase-like"/>
    <property type="match status" value="1"/>
</dbReference>
<evidence type="ECO:0000256" key="6">
    <source>
        <dbReference type="ARBA" id="ARBA00023180"/>
    </source>
</evidence>
<dbReference type="InterPro" id="IPR017850">
    <property type="entry name" value="Alkaline_phosphatase_core_sf"/>
</dbReference>